<dbReference type="OrthoDB" id="4350122at2"/>
<name>A0A2R4SXH5_9ACTN</name>
<evidence type="ECO:0000313" key="8">
    <source>
        <dbReference type="Proteomes" id="UP000244201"/>
    </source>
</evidence>
<sequence>MRPNGRSWSAVLRTGKYQRVRDVRESLRELPAELVSRRRDPAVVQTVRSTAAATLAYVVALQLSSEPAPLTAPLTALLVVQVTLYSTLTTGIRRVNSVVAGVLIAVGFSELVGLTWWSLGLIILASLIAGRIVRVDEFVPEVAISAMLVLGVTRVGATAWDRVLETLIGAVVGLLFNFVFVPPVWVGTAGESIQDLARRMRRLLLSMGEQVSSPTPVERAAARLHEARRLDNDIAEVDAALRQAEDSVRFNPRVKEGLLHRVVLRTGLDTLEICAVVLRVLARTLTDLAKERRNEDLFPPEVGVAIEELLAHVADTLVSFAVLVTTQVSESAEAAESRLAGELAAAGAKRQEVAELLLEGIQRHPRQWQLQGALLAEIDRILDELDTDHRTQRLMEELDRSVREQHERHPRLSALRQWLRGKRPRRAADRLPGP</sequence>
<evidence type="ECO:0008006" key="9">
    <source>
        <dbReference type="Google" id="ProtNLM"/>
    </source>
</evidence>
<evidence type="ECO:0000256" key="1">
    <source>
        <dbReference type="ARBA" id="ARBA00004651"/>
    </source>
</evidence>
<accession>A0A2R4SXH5</accession>
<dbReference type="InterPro" id="IPR010343">
    <property type="entry name" value="ArAE_1"/>
</dbReference>
<dbReference type="Pfam" id="PF06081">
    <property type="entry name" value="ArAE_1"/>
    <property type="match status" value="1"/>
</dbReference>
<dbReference type="GO" id="GO:0005886">
    <property type="term" value="C:plasma membrane"/>
    <property type="evidence" value="ECO:0007669"/>
    <property type="project" value="UniProtKB-SubCell"/>
</dbReference>
<proteinExistence type="predicted"/>
<evidence type="ECO:0000256" key="4">
    <source>
        <dbReference type="ARBA" id="ARBA00022989"/>
    </source>
</evidence>
<dbReference type="EMBL" id="CP026304">
    <property type="protein sequence ID" value="AVZ71547.1"/>
    <property type="molecule type" value="Genomic_DNA"/>
</dbReference>
<evidence type="ECO:0000256" key="2">
    <source>
        <dbReference type="ARBA" id="ARBA00022475"/>
    </source>
</evidence>
<feature type="transmembrane region" description="Helical" evidence="6">
    <location>
        <begin position="100"/>
        <end position="130"/>
    </location>
</feature>
<evidence type="ECO:0000256" key="6">
    <source>
        <dbReference type="SAM" id="Phobius"/>
    </source>
</evidence>
<comment type="subcellular location">
    <subcellularLocation>
        <location evidence="1">Cell membrane</location>
        <topology evidence="1">Multi-pass membrane protein</topology>
    </subcellularLocation>
</comment>
<gene>
    <name evidence="7" type="ORF">SLUN_04365</name>
</gene>
<evidence type="ECO:0000313" key="7">
    <source>
        <dbReference type="EMBL" id="AVZ71547.1"/>
    </source>
</evidence>
<keyword evidence="3 6" id="KW-0812">Transmembrane</keyword>
<feature type="transmembrane region" description="Helical" evidence="6">
    <location>
        <begin position="167"/>
        <end position="186"/>
    </location>
</feature>
<dbReference type="Proteomes" id="UP000244201">
    <property type="component" value="Chromosome"/>
</dbReference>
<evidence type="ECO:0000256" key="3">
    <source>
        <dbReference type="ARBA" id="ARBA00022692"/>
    </source>
</evidence>
<protein>
    <recommendedName>
        <fullName evidence="9">FUSC family protein</fullName>
    </recommendedName>
</protein>
<dbReference type="KEGG" id="slk:SLUN_04365"/>
<evidence type="ECO:0000256" key="5">
    <source>
        <dbReference type="ARBA" id="ARBA00023136"/>
    </source>
</evidence>
<keyword evidence="2" id="KW-1003">Cell membrane</keyword>
<feature type="transmembrane region" description="Helical" evidence="6">
    <location>
        <begin position="142"/>
        <end position="160"/>
    </location>
</feature>
<organism evidence="7 8">
    <name type="scientific">Streptomyces lunaelactis</name>
    <dbReference type="NCBI Taxonomy" id="1535768"/>
    <lineage>
        <taxon>Bacteria</taxon>
        <taxon>Bacillati</taxon>
        <taxon>Actinomycetota</taxon>
        <taxon>Actinomycetes</taxon>
        <taxon>Kitasatosporales</taxon>
        <taxon>Streptomycetaceae</taxon>
        <taxon>Streptomyces</taxon>
    </lineage>
</organism>
<dbReference type="AlphaFoldDB" id="A0A2R4SXH5"/>
<keyword evidence="4 6" id="KW-1133">Transmembrane helix</keyword>
<keyword evidence="8" id="KW-1185">Reference proteome</keyword>
<keyword evidence="5 6" id="KW-0472">Membrane</keyword>
<reference evidence="7 8" key="1">
    <citation type="submission" date="2018-01" db="EMBL/GenBank/DDBJ databases">
        <title>Complete genome sequence of Streptomyces lunaelactis MM109T, a Ferroverdin A producer isolated from cave moonmilk deposits.</title>
        <authorList>
            <person name="Naome A."/>
            <person name="Martinet L."/>
            <person name="Maciejewska M."/>
            <person name="Anderssen S."/>
            <person name="Adam D."/>
            <person name="Tenconi E."/>
            <person name="Deflandre B."/>
            <person name="Arguelles-Arias A."/>
            <person name="Calusinska M."/>
            <person name="Copieters W."/>
            <person name="Karim L."/>
            <person name="Hanikenne M."/>
            <person name="Baurain D."/>
            <person name="van Wezel G."/>
            <person name="Smargiasso N."/>
            <person name="de Pauw E."/>
            <person name="Delfosse P."/>
            <person name="Rigali S."/>
        </authorList>
    </citation>
    <scope>NUCLEOTIDE SEQUENCE [LARGE SCALE GENOMIC DNA]</scope>
    <source>
        <strain evidence="7 8">MM109</strain>
    </source>
</reference>